<feature type="binding site" evidence="4">
    <location>
        <begin position="124"/>
        <end position="127"/>
    </location>
    <ligand>
        <name>GTP</name>
        <dbReference type="ChEBI" id="CHEBI:37565"/>
    </ligand>
</feature>
<comment type="similarity">
    <text evidence="1 6">Belongs to the small GTPase superfamily. Arf family.</text>
</comment>
<dbReference type="GeneID" id="111118205"/>
<dbReference type="InterPro" id="IPR005225">
    <property type="entry name" value="Small_GTP-bd"/>
</dbReference>
<evidence type="ECO:0000256" key="1">
    <source>
        <dbReference type="ARBA" id="ARBA00010290"/>
    </source>
</evidence>
<dbReference type="InterPro" id="IPR027417">
    <property type="entry name" value="P-loop_NTPase"/>
</dbReference>
<keyword evidence="3 4" id="KW-0342">GTP-binding</keyword>
<evidence type="ECO:0000256" key="6">
    <source>
        <dbReference type="RuleBase" id="RU003925"/>
    </source>
</evidence>
<dbReference type="GO" id="GO:0030010">
    <property type="term" value="P:establishment of cell polarity"/>
    <property type="evidence" value="ECO:0007669"/>
    <property type="project" value="UniProtKB-ARBA"/>
</dbReference>
<dbReference type="RefSeq" id="XP_022313249.1">
    <property type="nucleotide sequence ID" value="XM_022457541.1"/>
</dbReference>
<dbReference type="KEGG" id="cvn:111118205"/>
<dbReference type="InterPro" id="IPR024156">
    <property type="entry name" value="Small_GTPase_ARF"/>
</dbReference>
<dbReference type="Proteomes" id="UP000694844">
    <property type="component" value="Chromosome 2"/>
</dbReference>
<dbReference type="SUPFAM" id="SSF52540">
    <property type="entry name" value="P-loop containing nucleoside triphosphate hydrolases"/>
    <property type="match status" value="1"/>
</dbReference>
<feature type="binding site" evidence="5">
    <location>
        <position position="44"/>
    </location>
    <ligand>
        <name>Mg(2+)</name>
        <dbReference type="ChEBI" id="CHEBI:18420"/>
    </ligand>
</feature>
<reference evidence="8" key="1">
    <citation type="submission" date="2025-08" db="UniProtKB">
        <authorList>
            <consortium name="RefSeq"/>
        </authorList>
    </citation>
    <scope>IDENTIFICATION</scope>
    <source>
        <tissue evidence="8">Whole sample</tissue>
    </source>
</reference>
<dbReference type="FunFam" id="3.40.50.300:FF:000412">
    <property type="entry name" value="ADP-ribosylation factor 1"/>
    <property type="match status" value="1"/>
</dbReference>
<gene>
    <name evidence="8" type="primary">LOC111118205</name>
</gene>
<dbReference type="SMART" id="SM00177">
    <property type="entry name" value="ARF"/>
    <property type="match status" value="1"/>
</dbReference>
<keyword evidence="2 4" id="KW-0547">Nucleotide-binding</keyword>
<dbReference type="CDD" id="cd00878">
    <property type="entry name" value="Arf_Arl"/>
    <property type="match status" value="1"/>
</dbReference>
<keyword evidence="7" id="KW-1185">Reference proteome</keyword>
<sequence>MGNLTTAFCRRRQVRVAMFGLDAAGKTTILYKHVLGEVVTTIPTIGFNVETCKVLNAELTVWDVGTRDKLRPLWRHYYQNTQAIVFVVDSTDRDRIDEAKQILHELLTEDELMVSMIPIAVALNKRDLENCMSKEELENKLDLRSIQQQRACEVFLTTAYPSAEVQSEITRLMEWVAEYPADREEGSVPKQKTDRLSSYFWQPLMKMKNMMFE</sequence>
<evidence type="ECO:0000313" key="8">
    <source>
        <dbReference type="RefSeq" id="XP_022313249.1"/>
    </source>
</evidence>
<proteinExistence type="inferred from homology"/>
<protein>
    <submittedName>
        <fullName evidence="8">ADP-ribosylation factor 1-like isoform X1</fullName>
    </submittedName>
</protein>
<keyword evidence="5" id="KW-0460">Magnesium</keyword>
<dbReference type="NCBIfam" id="TIGR00231">
    <property type="entry name" value="small_GTP"/>
    <property type="match status" value="1"/>
</dbReference>
<name>A0A8B8CDL0_CRAVI</name>
<dbReference type="Gene3D" id="3.40.50.300">
    <property type="entry name" value="P-loop containing nucleotide triphosphate hydrolases"/>
    <property type="match status" value="1"/>
</dbReference>
<feature type="binding site" evidence="4">
    <location>
        <begin position="20"/>
        <end position="27"/>
    </location>
    <ligand>
        <name>GTP</name>
        <dbReference type="ChEBI" id="CHEBI:37565"/>
    </ligand>
</feature>
<feature type="binding site" evidence="5">
    <location>
        <position position="27"/>
    </location>
    <ligand>
        <name>Mg(2+)</name>
        <dbReference type="ChEBI" id="CHEBI:18420"/>
    </ligand>
</feature>
<dbReference type="PROSITE" id="PS51417">
    <property type="entry name" value="ARF"/>
    <property type="match status" value="1"/>
</dbReference>
<evidence type="ECO:0000256" key="2">
    <source>
        <dbReference type="ARBA" id="ARBA00022741"/>
    </source>
</evidence>
<organism evidence="7 8">
    <name type="scientific">Crassostrea virginica</name>
    <name type="common">Eastern oyster</name>
    <dbReference type="NCBI Taxonomy" id="6565"/>
    <lineage>
        <taxon>Eukaryota</taxon>
        <taxon>Metazoa</taxon>
        <taxon>Spiralia</taxon>
        <taxon>Lophotrochozoa</taxon>
        <taxon>Mollusca</taxon>
        <taxon>Bivalvia</taxon>
        <taxon>Autobranchia</taxon>
        <taxon>Pteriomorphia</taxon>
        <taxon>Ostreida</taxon>
        <taxon>Ostreoidea</taxon>
        <taxon>Ostreidae</taxon>
        <taxon>Crassostrea</taxon>
    </lineage>
</organism>
<dbReference type="GO" id="GO:0005525">
    <property type="term" value="F:GTP binding"/>
    <property type="evidence" value="ECO:0007669"/>
    <property type="project" value="UniProtKB-KW"/>
</dbReference>
<evidence type="ECO:0000256" key="3">
    <source>
        <dbReference type="ARBA" id="ARBA00023134"/>
    </source>
</evidence>
<keyword evidence="5" id="KW-0479">Metal-binding</keyword>
<evidence type="ECO:0000313" key="7">
    <source>
        <dbReference type="Proteomes" id="UP000694844"/>
    </source>
</evidence>
<dbReference type="InterPro" id="IPR006689">
    <property type="entry name" value="Small_GTPase_ARF/SAR"/>
</dbReference>
<dbReference type="GO" id="GO:0003924">
    <property type="term" value="F:GTPase activity"/>
    <property type="evidence" value="ECO:0007669"/>
    <property type="project" value="InterPro"/>
</dbReference>
<dbReference type="OrthoDB" id="6115639at2759"/>
<dbReference type="PROSITE" id="PS51419">
    <property type="entry name" value="RAB"/>
    <property type="match status" value="1"/>
</dbReference>
<dbReference type="GO" id="GO:0046872">
    <property type="term" value="F:metal ion binding"/>
    <property type="evidence" value="ECO:0007669"/>
    <property type="project" value="UniProtKB-KW"/>
</dbReference>
<dbReference type="AlphaFoldDB" id="A0A8B8CDL0"/>
<dbReference type="Pfam" id="PF00025">
    <property type="entry name" value="Arf"/>
    <property type="match status" value="1"/>
</dbReference>
<dbReference type="PRINTS" id="PR00328">
    <property type="entry name" value="SAR1GTPBP"/>
</dbReference>
<dbReference type="SMART" id="SM00178">
    <property type="entry name" value="SAR"/>
    <property type="match status" value="1"/>
</dbReference>
<evidence type="ECO:0000256" key="5">
    <source>
        <dbReference type="PIRSR" id="PIRSR606689-2"/>
    </source>
</evidence>
<dbReference type="PANTHER" id="PTHR11711">
    <property type="entry name" value="ADP RIBOSYLATION FACTOR-RELATED"/>
    <property type="match status" value="1"/>
</dbReference>
<evidence type="ECO:0000256" key="4">
    <source>
        <dbReference type="PIRSR" id="PIRSR606689-1"/>
    </source>
</evidence>
<accession>A0A8B8CDL0</accession>